<dbReference type="PANTHER" id="PTHR31415:SF166">
    <property type="entry name" value="LATE EMBRYOGENESIS ABUNDANT (LEA) HYDROXYPROLINE-RICH GLYCOPROTEIN FAMILY"/>
    <property type="match status" value="1"/>
</dbReference>
<dbReference type="GO" id="GO:0098542">
    <property type="term" value="P:defense response to other organism"/>
    <property type="evidence" value="ECO:0007669"/>
    <property type="project" value="InterPro"/>
</dbReference>
<dbReference type="STRING" id="1088818.A0A2I0B936"/>
<evidence type="ECO:0000313" key="7">
    <source>
        <dbReference type="EMBL" id="PKA64318.1"/>
    </source>
</evidence>
<protein>
    <recommendedName>
        <fullName evidence="6">Late embryogenesis abundant protein LEA-2 subgroup domain-containing protein</fullName>
    </recommendedName>
</protein>
<dbReference type="InterPro" id="IPR004864">
    <property type="entry name" value="LEA_2"/>
</dbReference>
<dbReference type="EMBL" id="KZ451905">
    <property type="protein sequence ID" value="PKA64318.1"/>
    <property type="molecule type" value="Genomic_DNA"/>
</dbReference>
<comment type="subcellular location">
    <subcellularLocation>
        <location evidence="1">Membrane</location>
        <topology evidence="1">Single-pass membrane protein</topology>
    </subcellularLocation>
</comment>
<feature type="transmembrane region" description="Helical" evidence="5">
    <location>
        <begin position="21"/>
        <end position="44"/>
    </location>
</feature>
<keyword evidence="3 5" id="KW-1133">Transmembrane helix</keyword>
<keyword evidence="8" id="KW-1185">Reference proteome</keyword>
<evidence type="ECO:0000256" key="4">
    <source>
        <dbReference type="ARBA" id="ARBA00023136"/>
    </source>
</evidence>
<evidence type="ECO:0000256" key="5">
    <source>
        <dbReference type="SAM" id="Phobius"/>
    </source>
</evidence>
<reference evidence="7 8" key="1">
    <citation type="journal article" date="2017" name="Nature">
        <title>The Apostasia genome and the evolution of orchids.</title>
        <authorList>
            <person name="Zhang G.Q."/>
            <person name="Liu K.W."/>
            <person name="Li Z."/>
            <person name="Lohaus R."/>
            <person name="Hsiao Y.Y."/>
            <person name="Niu S.C."/>
            <person name="Wang J.Y."/>
            <person name="Lin Y.C."/>
            <person name="Xu Q."/>
            <person name="Chen L.J."/>
            <person name="Yoshida K."/>
            <person name="Fujiwara S."/>
            <person name="Wang Z.W."/>
            <person name="Zhang Y.Q."/>
            <person name="Mitsuda N."/>
            <person name="Wang M."/>
            <person name="Liu G.H."/>
            <person name="Pecoraro L."/>
            <person name="Huang H.X."/>
            <person name="Xiao X.J."/>
            <person name="Lin M."/>
            <person name="Wu X.Y."/>
            <person name="Wu W.L."/>
            <person name="Chen Y.Y."/>
            <person name="Chang S.B."/>
            <person name="Sakamoto S."/>
            <person name="Ohme-Takagi M."/>
            <person name="Yagi M."/>
            <person name="Zeng S.J."/>
            <person name="Shen C.Y."/>
            <person name="Yeh C.M."/>
            <person name="Luo Y.B."/>
            <person name="Tsai W.C."/>
            <person name="Van de Peer Y."/>
            <person name="Liu Z.J."/>
        </authorList>
    </citation>
    <scope>NUCLEOTIDE SEQUENCE [LARGE SCALE GENOMIC DNA]</scope>
    <source>
        <strain evidence="8">cv. Shenzhen</strain>
        <tissue evidence="7">Stem</tissue>
    </source>
</reference>
<gene>
    <name evidence="7" type="ORF">AXF42_Ash009539</name>
</gene>
<dbReference type="Pfam" id="PF03168">
    <property type="entry name" value="LEA_2"/>
    <property type="match status" value="1"/>
</dbReference>
<evidence type="ECO:0000256" key="2">
    <source>
        <dbReference type="ARBA" id="ARBA00022692"/>
    </source>
</evidence>
<dbReference type="GO" id="GO:0009506">
    <property type="term" value="C:plasmodesma"/>
    <property type="evidence" value="ECO:0007669"/>
    <property type="project" value="TreeGrafter"/>
</dbReference>
<dbReference type="OrthoDB" id="1426517at2759"/>
<keyword evidence="2 5" id="KW-0812">Transmembrane</keyword>
<feature type="domain" description="Late embryogenesis abundant protein LEA-2 subgroup" evidence="6">
    <location>
        <begin position="76"/>
        <end position="175"/>
    </location>
</feature>
<dbReference type="AlphaFoldDB" id="A0A2I0B936"/>
<dbReference type="GO" id="GO:0005886">
    <property type="term" value="C:plasma membrane"/>
    <property type="evidence" value="ECO:0007669"/>
    <property type="project" value="TreeGrafter"/>
</dbReference>
<evidence type="ECO:0000256" key="1">
    <source>
        <dbReference type="ARBA" id="ARBA00004167"/>
    </source>
</evidence>
<organism evidence="7 8">
    <name type="scientific">Apostasia shenzhenica</name>
    <dbReference type="NCBI Taxonomy" id="1088818"/>
    <lineage>
        <taxon>Eukaryota</taxon>
        <taxon>Viridiplantae</taxon>
        <taxon>Streptophyta</taxon>
        <taxon>Embryophyta</taxon>
        <taxon>Tracheophyta</taxon>
        <taxon>Spermatophyta</taxon>
        <taxon>Magnoliopsida</taxon>
        <taxon>Liliopsida</taxon>
        <taxon>Asparagales</taxon>
        <taxon>Orchidaceae</taxon>
        <taxon>Apostasioideae</taxon>
        <taxon>Apostasia</taxon>
    </lineage>
</organism>
<dbReference type="Proteomes" id="UP000236161">
    <property type="component" value="Unassembled WGS sequence"/>
</dbReference>
<keyword evidence="4 5" id="KW-0472">Membrane</keyword>
<dbReference type="InterPro" id="IPR044839">
    <property type="entry name" value="NDR1-like"/>
</dbReference>
<evidence type="ECO:0000259" key="6">
    <source>
        <dbReference type="Pfam" id="PF03168"/>
    </source>
</evidence>
<accession>A0A2I0B936</accession>
<name>A0A2I0B936_9ASPA</name>
<sequence>MSKKECEAEYEACRRRRLLRRLCLVVVFLIILVLLAILIVWLVLRPTKPQFYLQDARVLGFNLSAPNLLSSTIQVTISSRNPNSNIGIYYDRLDVYAAYKDQQITPAFSLLPLYQGHKDIDVWSPYLSGSFVPIAPFLCSSLAQDEASGFLFLYVKIDGRLRWKVGDWTSGGYHIFVDCPAFLAFDNKSGAPVIRFQHMASCSVDV</sequence>
<dbReference type="PANTHER" id="PTHR31415">
    <property type="entry name" value="OS05G0367900 PROTEIN"/>
    <property type="match status" value="1"/>
</dbReference>
<evidence type="ECO:0000256" key="3">
    <source>
        <dbReference type="ARBA" id="ARBA00022989"/>
    </source>
</evidence>
<evidence type="ECO:0000313" key="8">
    <source>
        <dbReference type="Proteomes" id="UP000236161"/>
    </source>
</evidence>
<proteinExistence type="predicted"/>